<evidence type="ECO:0000313" key="2">
    <source>
        <dbReference type="Proteomes" id="UP000593966"/>
    </source>
</evidence>
<dbReference type="AlphaFoldDB" id="A0A7S6VWR5"/>
<organism evidence="1 2">
    <name type="scientific">Acinetobacter piscicola</name>
    <dbReference type="NCBI Taxonomy" id="2006115"/>
    <lineage>
        <taxon>Bacteria</taxon>
        <taxon>Pseudomonadati</taxon>
        <taxon>Pseudomonadota</taxon>
        <taxon>Gammaproteobacteria</taxon>
        <taxon>Moraxellales</taxon>
        <taxon>Moraxellaceae</taxon>
        <taxon>Acinetobacter</taxon>
    </lineage>
</organism>
<dbReference type="Proteomes" id="UP000593966">
    <property type="component" value="Chromosome"/>
</dbReference>
<proteinExistence type="predicted"/>
<dbReference type="EMBL" id="CP048659">
    <property type="protein sequence ID" value="QOW46157.1"/>
    <property type="molecule type" value="Genomic_DNA"/>
</dbReference>
<accession>A0A7S6VWR5</accession>
<evidence type="ECO:0000313" key="1">
    <source>
        <dbReference type="EMBL" id="QOW46157.1"/>
    </source>
</evidence>
<gene>
    <name evidence="1" type="ORF">G0028_09755</name>
</gene>
<keyword evidence="2" id="KW-1185">Reference proteome</keyword>
<dbReference type="RefSeq" id="WP_180045201.1">
    <property type="nucleotide sequence ID" value="NZ_CP048659.1"/>
</dbReference>
<protein>
    <submittedName>
        <fullName evidence="1">Uncharacterized protein</fullName>
    </submittedName>
</protein>
<sequence length="268" mass="30918">MFKTKILQQISEVFAGEICFKTILDQQDFTQDRLEAQLLHAAQLRNQQPSHFNAIIQSAIHPFSHDIAYLFAPFILSNLNLKTLYTTPKTPTVLTVFNSYFNTSEMQLAQHTEILKDLNFSIQLSDVAQNEAEFLYQYLLAALCNEKINHIFIISDVQPNLTQLKTLEIQLGVRIFTLAKVTKKLDIAVLDMRKLLFKNKDTQYMQLCADFAEINAQILVPLMTLTQHQAQHLIDDMFYSEHIFEKLSVYSEYMSTCIFNAQQLARAP</sequence>
<reference evidence="1 2" key="1">
    <citation type="submission" date="2020-02" db="EMBL/GenBank/DDBJ databases">
        <title>Tigecycline-resistant Acinetobacter species from pigs and migratory birds.</title>
        <authorList>
            <person name="Chen C."/>
            <person name="Sun J."/>
            <person name="Liao X.-P."/>
            <person name="Liu Y.-H."/>
        </authorList>
    </citation>
    <scope>NUCLEOTIDE SEQUENCE [LARGE SCALE GENOMIC DNA]</scope>
    <source>
        <strain evidence="1 2">YH12207_T</strain>
    </source>
</reference>
<name>A0A7S6VWR5_9GAMM</name>